<dbReference type="InterPro" id="IPR017587">
    <property type="entry name" value="YqeC"/>
</dbReference>
<gene>
    <name evidence="2" type="primary">yqeC</name>
    <name evidence="2" type="ORF">H9Q81_09215</name>
</gene>
<dbReference type="AlphaFoldDB" id="A0A7G9GW97"/>
<organism evidence="2 3">
    <name type="scientific">Fusobacterium hominis</name>
    <dbReference type="NCBI Taxonomy" id="2764326"/>
    <lineage>
        <taxon>Bacteria</taxon>
        <taxon>Fusobacteriati</taxon>
        <taxon>Fusobacteriota</taxon>
        <taxon>Fusobacteriia</taxon>
        <taxon>Fusobacteriales</taxon>
        <taxon>Fusobacteriaceae</taxon>
        <taxon>Fusobacterium</taxon>
    </lineage>
</organism>
<keyword evidence="3" id="KW-1185">Reference proteome</keyword>
<proteinExistence type="predicted"/>
<dbReference type="Pfam" id="PF19842">
    <property type="entry name" value="YqeC"/>
    <property type="match status" value="1"/>
</dbReference>
<evidence type="ECO:0000313" key="2">
    <source>
        <dbReference type="EMBL" id="QNM15079.1"/>
    </source>
</evidence>
<dbReference type="RefSeq" id="WP_101474619.1">
    <property type="nucleotide sequence ID" value="NZ_CP060637.1"/>
</dbReference>
<feature type="domain" description="MobA-like NTP transferase" evidence="1">
    <location>
        <begin position="242"/>
        <end position="395"/>
    </location>
</feature>
<dbReference type="EMBL" id="CP060637">
    <property type="protein sequence ID" value="QNM15079.1"/>
    <property type="molecule type" value="Genomic_DNA"/>
</dbReference>
<dbReference type="SUPFAM" id="SSF53448">
    <property type="entry name" value="Nucleotide-diphospho-sugar transferases"/>
    <property type="match status" value="1"/>
</dbReference>
<dbReference type="PANTHER" id="PTHR43777:SF1">
    <property type="entry name" value="MOLYBDENUM COFACTOR CYTIDYLYLTRANSFERASE"/>
    <property type="match status" value="1"/>
</dbReference>
<dbReference type="KEGG" id="fho:H9Q81_09215"/>
<name>A0A7G9GW97_9FUSO</name>
<dbReference type="NCBIfam" id="TIGR03172">
    <property type="entry name" value="selenium cofactor biosynthesis protein YqeC"/>
    <property type="match status" value="1"/>
</dbReference>
<dbReference type="InterPro" id="IPR025877">
    <property type="entry name" value="MobA-like_NTP_Trfase"/>
</dbReference>
<dbReference type="Gene3D" id="3.90.550.10">
    <property type="entry name" value="Spore Coat Polysaccharide Biosynthesis Protein SpsA, Chain A"/>
    <property type="match status" value="1"/>
</dbReference>
<dbReference type="CDD" id="cd04182">
    <property type="entry name" value="GT_2_like_f"/>
    <property type="match status" value="1"/>
</dbReference>
<dbReference type="InterPro" id="IPR029044">
    <property type="entry name" value="Nucleotide-diphossugar_trans"/>
</dbReference>
<evidence type="ECO:0000259" key="1">
    <source>
        <dbReference type="Pfam" id="PF12804"/>
    </source>
</evidence>
<dbReference type="Pfam" id="PF12804">
    <property type="entry name" value="NTP_transf_3"/>
    <property type="match status" value="1"/>
</dbReference>
<sequence>MYKQFNIKKSDVVTITGAGGKTSLMFALANELSTLGKVLVTSTTKIYVPQYNLFEELLLSDFTFKGSNKNIFVAGKKIVDNKLHGLSYEEINRLKNNFDFILIEGDGAKEKLLKEWSEFEPCIPSFSNKIIGVVNMDILNNKLTNENIHRFELFADKFSNYIYQNISKDFLVEYISKAQYFKNSQTKDKYIFFNGIDGENLLDKFSLAIATCNTLTQNNFAPKLILGSVKEGIIYPFVPVSAIVMASGFSKRMGQNKIKLLYNGVSLLENILDKIKLSNFYEVIVCGREPWTENITQKFNFKYIDNKLASLGQSESIKLGVLNSTGKGYVFFPADQVLLSTYTIEKLYYNFEKYGYITIPTSCGNRFSPVFFPANKKEELLNLEGDRGGKNIIKNTPTISLVDFPYDDEFLDIDTPGDYQYISKK</sequence>
<dbReference type="Proteomes" id="UP000515913">
    <property type="component" value="Chromosome"/>
</dbReference>
<dbReference type="PANTHER" id="PTHR43777">
    <property type="entry name" value="MOLYBDENUM COFACTOR CYTIDYLYLTRANSFERASE"/>
    <property type="match status" value="1"/>
</dbReference>
<protein>
    <submittedName>
        <fullName evidence="2">Putative selenium-dependent hydroxylase accessory protein YqeC</fullName>
    </submittedName>
</protein>
<reference evidence="2 3" key="1">
    <citation type="submission" date="2020-08" db="EMBL/GenBank/DDBJ databases">
        <authorList>
            <person name="Liu C."/>
            <person name="Sun Q."/>
        </authorList>
    </citation>
    <scope>NUCLEOTIDE SEQUENCE [LARGE SCALE GENOMIC DNA]</scope>
    <source>
        <strain evidence="2 3">NSJ-57</strain>
    </source>
</reference>
<accession>A0A7G9GW97</accession>
<evidence type="ECO:0000313" key="3">
    <source>
        <dbReference type="Proteomes" id="UP000515913"/>
    </source>
</evidence>
<dbReference type="GO" id="GO:0016779">
    <property type="term" value="F:nucleotidyltransferase activity"/>
    <property type="evidence" value="ECO:0007669"/>
    <property type="project" value="UniProtKB-ARBA"/>
</dbReference>